<evidence type="ECO:0000256" key="2">
    <source>
        <dbReference type="ARBA" id="ARBA00022737"/>
    </source>
</evidence>
<organism evidence="4 5">
    <name type="scientific">Saccoglossus kowalevskii</name>
    <name type="common">Acorn worm</name>
    <dbReference type="NCBI Taxonomy" id="10224"/>
    <lineage>
        <taxon>Eukaryota</taxon>
        <taxon>Metazoa</taxon>
        <taxon>Hemichordata</taxon>
        <taxon>Enteropneusta</taxon>
        <taxon>Harrimaniidae</taxon>
        <taxon>Saccoglossus</taxon>
    </lineage>
</organism>
<dbReference type="InterPro" id="IPR006652">
    <property type="entry name" value="Kelch_1"/>
</dbReference>
<keyword evidence="1" id="KW-0880">Kelch repeat</keyword>
<dbReference type="Gene3D" id="1.25.40.420">
    <property type="match status" value="1"/>
</dbReference>
<accession>A0ABM0GQZ2</accession>
<dbReference type="InterPro" id="IPR000210">
    <property type="entry name" value="BTB/POZ_dom"/>
</dbReference>
<sequence length="605" mass="69640">MTDSSRPAHTIDCQHSQKILHELKSFYETGILTDVTLVAGERSFACHRNVLAACSPYFRAMFTGSLREANMERITIKGVEPQSLQYVLNYVYCSEVTLDAETIQGLVQAAHMFQIEPLINHCADYLERHIDAHNCVGVYNLAVLITHKQLETSAWEYFNLHFVKVVEEEEFAQSPTEVIERVVKSSTLNVKNEETVYEALLKWYTFDKCNRKEVLWKCFLDLRLGFMKLTYLCNKIKCNQTIAESTECLKYIEETIHGHSDEAGSSEDFLFDGPRIERRLGMFARDILIITDKGWAVEDNRKLVCLDPSSAEHCSIPYPDEMNECGAKFVVTSNNDIYAASSQYEDRKFYQYNHIRKVWMEREPMLSGREKFGFVSCNGCVYALGGENDWEILTSIEKYDPLLGRWEYVAPMPREAMDMSAASVEKHIYVFSGSRTMSYNTETDTWNINLPPMVYPRFSSGITVHNNEIWLVGGEDDDSKKVHDVEVYNPEIGEWWHALELFSPMKEYYPASLNNKLYVCVLSPGFNDGSSESVIEGRDDFSILKRYYSSIVYVGDYGSEDDEEEVEYEAVKWFSRNTDCLAATYALRPEACFSARIFFEAEKDD</sequence>
<dbReference type="Proteomes" id="UP000694865">
    <property type="component" value="Unplaced"/>
</dbReference>
<evidence type="ECO:0000256" key="1">
    <source>
        <dbReference type="ARBA" id="ARBA00022441"/>
    </source>
</evidence>
<dbReference type="Pfam" id="PF01344">
    <property type="entry name" value="Kelch_1"/>
    <property type="match status" value="2"/>
</dbReference>
<dbReference type="RefSeq" id="XP_002735382.1">
    <property type="nucleotide sequence ID" value="XM_002735336.1"/>
</dbReference>
<name>A0ABM0GQZ2_SACKO</name>
<dbReference type="Pfam" id="PF07707">
    <property type="entry name" value="BACK"/>
    <property type="match status" value="1"/>
</dbReference>
<keyword evidence="4" id="KW-1185">Reference proteome</keyword>
<dbReference type="PIRSF" id="PIRSF037037">
    <property type="entry name" value="Kelch-like_protein_gigaxonin"/>
    <property type="match status" value="1"/>
</dbReference>
<dbReference type="InterPro" id="IPR011705">
    <property type="entry name" value="BACK"/>
</dbReference>
<dbReference type="GeneID" id="100374229"/>
<dbReference type="InterPro" id="IPR017096">
    <property type="entry name" value="BTB-kelch_protein"/>
</dbReference>
<keyword evidence="2" id="KW-0677">Repeat</keyword>
<evidence type="ECO:0000313" key="4">
    <source>
        <dbReference type="Proteomes" id="UP000694865"/>
    </source>
</evidence>
<dbReference type="PANTHER" id="PTHR45632:SF5">
    <property type="entry name" value="KELCH-LIKE PROTEIN 22"/>
    <property type="match status" value="1"/>
</dbReference>
<dbReference type="SUPFAM" id="SSF54695">
    <property type="entry name" value="POZ domain"/>
    <property type="match status" value="1"/>
</dbReference>
<reference evidence="5" key="1">
    <citation type="submission" date="2025-08" db="UniProtKB">
        <authorList>
            <consortium name="RefSeq"/>
        </authorList>
    </citation>
    <scope>IDENTIFICATION</scope>
    <source>
        <tissue evidence="5">Testes</tissue>
    </source>
</reference>
<feature type="domain" description="BTB" evidence="3">
    <location>
        <begin position="33"/>
        <end position="100"/>
    </location>
</feature>
<evidence type="ECO:0000313" key="5">
    <source>
        <dbReference type="RefSeq" id="XP_002735382.1"/>
    </source>
</evidence>
<protein>
    <submittedName>
        <fullName evidence="5">Kelch repeat and BTB domain-containing protein 8-like</fullName>
    </submittedName>
</protein>
<dbReference type="Gene3D" id="3.30.710.10">
    <property type="entry name" value="Potassium Channel Kv1.1, Chain A"/>
    <property type="match status" value="1"/>
</dbReference>
<evidence type="ECO:0000259" key="3">
    <source>
        <dbReference type="PROSITE" id="PS50097"/>
    </source>
</evidence>
<dbReference type="SMART" id="SM00225">
    <property type="entry name" value="BTB"/>
    <property type="match status" value="1"/>
</dbReference>
<dbReference type="InterPro" id="IPR015915">
    <property type="entry name" value="Kelch-typ_b-propeller"/>
</dbReference>
<dbReference type="SMART" id="SM00612">
    <property type="entry name" value="Kelch"/>
    <property type="match status" value="2"/>
</dbReference>
<dbReference type="SUPFAM" id="SSF117281">
    <property type="entry name" value="Kelch motif"/>
    <property type="match status" value="1"/>
</dbReference>
<proteinExistence type="predicted"/>
<dbReference type="PROSITE" id="PS50097">
    <property type="entry name" value="BTB"/>
    <property type="match status" value="1"/>
</dbReference>
<gene>
    <name evidence="5" type="primary">LOC100374229</name>
</gene>
<dbReference type="Pfam" id="PF00651">
    <property type="entry name" value="BTB"/>
    <property type="match status" value="1"/>
</dbReference>
<dbReference type="InterPro" id="IPR011333">
    <property type="entry name" value="SKP1/BTB/POZ_sf"/>
</dbReference>
<dbReference type="SMART" id="SM00875">
    <property type="entry name" value="BACK"/>
    <property type="match status" value="1"/>
</dbReference>
<dbReference type="Gene3D" id="2.120.10.80">
    <property type="entry name" value="Kelch-type beta propeller"/>
    <property type="match status" value="1"/>
</dbReference>
<dbReference type="PANTHER" id="PTHR45632">
    <property type="entry name" value="LD33804P"/>
    <property type="match status" value="1"/>
</dbReference>